<evidence type="ECO:0008006" key="3">
    <source>
        <dbReference type="Google" id="ProtNLM"/>
    </source>
</evidence>
<dbReference type="EMBL" id="JAUSWH010000002">
    <property type="protein sequence ID" value="MDQ0454404.1"/>
    <property type="molecule type" value="Genomic_DNA"/>
</dbReference>
<keyword evidence="2" id="KW-1185">Reference proteome</keyword>
<sequence>MRYSIAYTPSARDGLAEAGANWLGRNFFSGEPVEHPFLPGLGAHEIAYHTALPRREGFRACLKAPFRLRDETTEAQLLRALMHFAGTIEPFTLPPLEVARFGEFLGLSPIVPSAEMDRLAALVLQVFDEFRAPLSEDEIERMAPERLSAPQFANLYRWGDPHVLDEFRFYLPLTGPLDGREAERLKAVAEAFFRPALERPPHFSNLALLVEREPGAPFVVHSLHPMGRVSARKIA</sequence>
<proteinExistence type="predicted"/>
<gene>
    <name evidence="1" type="ORF">QO005_000731</name>
</gene>
<dbReference type="Proteomes" id="UP001235269">
    <property type="component" value="Unassembled WGS sequence"/>
</dbReference>
<name>A0ABU0IAX7_9HYPH</name>
<dbReference type="InterPro" id="IPR009389">
    <property type="entry name" value="DUF1045"/>
</dbReference>
<dbReference type="RefSeq" id="WP_307156624.1">
    <property type="nucleotide sequence ID" value="NZ_JAUSWH010000002.1"/>
</dbReference>
<accession>A0ABU0IAX7</accession>
<dbReference type="Pfam" id="PF06299">
    <property type="entry name" value="DUF1045"/>
    <property type="match status" value="1"/>
</dbReference>
<evidence type="ECO:0000313" key="1">
    <source>
        <dbReference type="EMBL" id="MDQ0454404.1"/>
    </source>
</evidence>
<dbReference type="PIRSF" id="PIRSF033328">
    <property type="entry name" value="Phest_Mll4975"/>
    <property type="match status" value="1"/>
</dbReference>
<evidence type="ECO:0000313" key="2">
    <source>
        <dbReference type="Proteomes" id="UP001235269"/>
    </source>
</evidence>
<protein>
    <recommendedName>
        <fullName evidence="3">DUF1045 domain-containing protein</fullName>
    </recommendedName>
</protein>
<organism evidence="1 2">
    <name type="scientific">Rhizobium paknamense</name>
    <dbReference type="NCBI Taxonomy" id="1206817"/>
    <lineage>
        <taxon>Bacteria</taxon>
        <taxon>Pseudomonadati</taxon>
        <taxon>Pseudomonadota</taxon>
        <taxon>Alphaproteobacteria</taxon>
        <taxon>Hyphomicrobiales</taxon>
        <taxon>Rhizobiaceae</taxon>
        <taxon>Rhizobium/Agrobacterium group</taxon>
        <taxon>Rhizobium</taxon>
    </lineage>
</organism>
<comment type="caution">
    <text evidence="1">The sequence shown here is derived from an EMBL/GenBank/DDBJ whole genome shotgun (WGS) entry which is preliminary data.</text>
</comment>
<reference evidence="1 2" key="1">
    <citation type="submission" date="2023-07" db="EMBL/GenBank/DDBJ databases">
        <title>Genomic Encyclopedia of Type Strains, Phase IV (KMG-IV): sequencing the most valuable type-strain genomes for metagenomic binning, comparative biology and taxonomic classification.</title>
        <authorList>
            <person name="Goeker M."/>
        </authorList>
    </citation>
    <scope>NUCLEOTIDE SEQUENCE [LARGE SCALE GENOMIC DNA]</scope>
    <source>
        <strain evidence="1 2">DSM 100301</strain>
    </source>
</reference>